<evidence type="ECO:0000256" key="2">
    <source>
        <dbReference type="ARBA" id="ARBA00022980"/>
    </source>
</evidence>
<dbReference type="HAMAP" id="MF_00508">
    <property type="entry name" value="Ribosomal_uS10"/>
    <property type="match status" value="1"/>
</dbReference>
<keyword evidence="3" id="KW-0687">Ribonucleoprotein</keyword>
<keyword evidence="7" id="KW-1185">Reference proteome</keyword>
<evidence type="ECO:0000259" key="5">
    <source>
        <dbReference type="SMART" id="SM01403"/>
    </source>
</evidence>
<dbReference type="InterPro" id="IPR005729">
    <property type="entry name" value="Ribosomal_uS10_euk/arc"/>
</dbReference>
<comment type="caution">
    <text evidence="6">The sequence shown here is derived from an EMBL/GenBank/DDBJ whole genome shotgun (WGS) entry which is preliminary data.</text>
</comment>
<evidence type="ECO:0000256" key="4">
    <source>
        <dbReference type="ARBA" id="ARBA00035162"/>
    </source>
</evidence>
<dbReference type="AlphaFoldDB" id="A0A1R2AVE5"/>
<dbReference type="GO" id="GO:0015935">
    <property type="term" value="C:small ribosomal subunit"/>
    <property type="evidence" value="ECO:0007669"/>
    <property type="project" value="InterPro"/>
</dbReference>
<dbReference type="PRINTS" id="PR00971">
    <property type="entry name" value="RIBOSOMALS10"/>
</dbReference>
<evidence type="ECO:0000256" key="1">
    <source>
        <dbReference type="ARBA" id="ARBA00007102"/>
    </source>
</evidence>
<reference evidence="6 7" key="1">
    <citation type="submission" date="2016-11" db="EMBL/GenBank/DDBJ databases">
        <title>The macronuclear genome of Stentor coeruleus: a giant cell with tiny introns.</title>
        <authorList>
            <person name="Slabodnick M."/>
            <person name="Ruby J.G."/>
            <person name="Reiff S.B."/>
            <person name="Swart E.C."/>
            <person name="Gosai S."/>
            <person name="Prabakaran S."/>
            <person name="Witkowska E."/>
            <person name="Larue G.E."/>
            <person name="Fisher S."/>
            <person name="Freeman R.M."/>
            <person name="Gunawardena J."/>
            <person name="Chu W."/>
            <person name="Stover N.A."/>
            <person name="Gregory B.D."/>
            <person name="Nowacki M."/>
            <person name="Derisi J."/>
            <person name="Roy S.W."/>
            <person name="Marshall W.F."/>
            <person name="Sood P."/>
        </authorList>
    </citation>
    <scope>NUCLEOTIDE SEQUENCE [LARGE SCALE GENOMIC DNA]</scope>
    <source>
        <strain evidence="6">WM001</strain>
    </source>
</reference>
<dbReference type="PANTHER" id="PTHR11700">
    <property type="entry name" value="30S RIBOSOMAL PROTEIN S10 FAMILY MEMBER"/>
    <property type="match status" value="1"/>
</dbReference>
<dbReference type="InterPro" id="IPR027486">
    <property type="entry name" value="Ribosomal_uS10_dom"/>
</dbReference>
<evidence type="ECO:0000313" key="7">
    <source>
        <dbReference type="Proteomes" id="UP000187209"/>
    </source>
</evidence>
<dbReference type="FunFam" id="3.30.70.600:FF:000004">
    <property type="entry name" value="30S ribosomal protein S10"/>
    <property type="match status" value="1"/>
</dbReference>
<sequence length="122" mass="13730">MAESSYEKGKGKGIEAESKPQKIRFTLTSTKLEVLESITSKLVASAKKENLTVVGPVRHPTKILRITVRRSPCGNGTQTFDRFEMRIHKRVVNLICPAEYIKKVTDFTIEPGVEVELHFTDV</sequence>
<dbReference type="SUPFAM" id="SSF54999">
    <property type="entry name" value="Ribosomal protein S10"/>
    <property type="match status" value="1"/>
</dbReference>
<dbReference type="Pfam" id="PF00338">
    <property type="entry name" value="Ribosomal_S10"/>
    <property type="match status" value="1"/>
</dbReference>
<dbReference type="InterPro" id="IPR036838">
    <property type="entry name" value="Ribosomal_uS10_dom_sf"/>
</dbReference>
<keyword evidence="2" id="KW-0689">Ribosomal protein</keyword>
<comment type="similarity">
    <text evidence="1">Belongs to the universal ribosomal protein uS10 family.</text>
</comment>
<gene>
    <name evidence="6" type="ORF">SteCoe_34131</name>
</gene>
<dbReference type="NCBIfam" id="TIGR01046">
    <property type="entry name" value="uS10_euk_arch"/>
    <property type="match status" value="1"/>
</dbReference>
<dbReference type="InterPro" id="IPR001848">
    <property type="entry name" value="Ribosomal_uS10"/>
</dbReference>
<name>A0A1R2AVE5_9CILI</name>
<dbReference type="Gene3D" id="3.30.70.600">
    <property type="entry name" value="Ribosomal protein S10 domain"/>
    <property type="match status" value="1"/>
</dbReference>
<dbReference type="OrthoDB" id="283998at2759"/>
<dbReference type="GO" id="GO:0006412">
    <property type="term" value="P:translation"/>
    <property type="evidence" value="ECO:0007669"/>
    <property type="project" value="InterPro"/>
</dbReference>
<dbReference type="SMART" id="SM01403">
    <property type="entry name" value="Ribosomal_S10"/>
    <property type="match status" value="1"/>
</dbReference>
<dbReference type="EMBL" id="MPUH01001333">
    <property type="protein sequence ID" value="OMJ68422.1"/>
    <property type="molecule type" value="Genomic_DNA"/>
</dbReference>
<evidence type="ECO:0000256" key="3">
    <source>
        <dbReference type="ARBA" id="ARBA00023274"/>
    </source>
</evidence>
<evidence type="ECO:0000313" key="6">
    <source>
        <dbReference type="EMBL" id="OMJ68422.1"/>
    </source>
</evidence>
<organism evidence="6 7">
    <name type="scientific">Stentor coeruleus</name>
    <dbReference type="NCBI Taxonomy" id="5963"/>
    <lineage>
        <taxon>Eukaryota</taxon>
        <taxon>Sar</taxon>
        <taxon>Alveolata</taxon>
        <taxon>Ciliophora</taxon>
        <taxon>Postciliodesmatophora</taxon>
        <taxon>Heterotrichea</taxon>
        <taxon>Heterotrichida</taxon>
        <taxon>Stentoridae</taxon>
        <taxon>Stentor</taxon>
    </lineage>
</organism>
<accession>A0A1R2AVE5</accession>
<protein>
    <recommendedName>
        <fullName evidence="4">Small ribosomal subunit protein uS10</fullName>
    </recommendedName>
</protein>
<proteinExistence type="inferred from homology"/>
<dbReference type="GO" id="GO:0003735">
    <property type="term" value="F:structural constituent of ribosome"/>
    <property type="evidence" value="ECO:0007669"/>
    <property type="project" value="InterPro"/>
</dbReference>
<dbReference type="Proteomes" id="UP000187209">
    <property type="component" value="Unassembled WGS sequence"/>
</dbReference>
<feature type="domain" description="Small ribosomal subunit protein uS10" evidence="5">
    <location>
        <begin position="24"/>
        <end position="118"/>
    </location>
</feature>